<sequence>MILNEIFAKLLDTYSHQGWWPITGYGGTNPTKTGSTKGYHPGDYSFPRDSAEQFEIIVGAVLTQNTSWPQVETSINNLKQKIELTPEKLLDFDENEFKLAIKPSGYFNQKYDYLRNVSQFYISLDNNTPARKDLLEVRGIGPETCDSILLYAYGEREFVVDAYTRRIFSHLGLVNEKDSYNKIKKFFEDNFDGDVNDFQEYHALIVEHAKNHYLKKPYGENDNVLNNFKVK</sequence>
<dbReference type="GO" id="GO:0006284">
    <property type="term" value="P:base-excision repair"/>
    <property type="evidence" value="ECO:0007669"/>
    <property type="project" value="InterPro"/>
</dbReference>
<evidence type="ECO:0000313" key="6">
    <source>
        <dbReference type="EMBL" id="ALT69360.1"/>
    </source>
</evidence>
<dbReference type="PANTHER" id="PTHR10359:SF19">
    <property type="entry name" value="DNA REPAIR GLYCOSYLASE MJ1434-RELATED"/>
    <property type="match status" value="1"/>
</dbReference>
<dbReference type="PANTHER" id="PTHR10359">
    <property type="entry name" value="A/G-SPECIFIC ADENINE GLYCOSYLASE/ENDONUCLEASE III"/>
    <property type="match status" value="1"/>
</dbReference>
<dbReference type="InterPro" id="IPR023170">
    <property type="entry name" value="HhH_base_excis_C"/>
</dbReference>
<dbReference type="GeneID" id="26736533"/>
<dbReference type="InterPro" id="IPR003265">
    <property type="entry name" value="HhH-GPD_domain"/>
</dbReference>
<dbReference type="Pfam" id="PF00730">
    <property type="entry name" value="HhH-GPD"/>
    <property type="match status" value="1"/>
</dbReference>
<evidence type="ECO:0000259" key="5">
    <source>
        <dbReference type="SMART" id="SM00478"/>
    </source>
</evidence>
<keyword evidence="6" id="KW-0540">Nuclease</keyword>
<name>A0A0U3E8T1_9EURY</name>
<dbReference type="Gene3D" id="1.10.340.30">
    <property type="entry name" value="Hypothetical protein, domain 2"/>
    <property type="match status" value="1"/>
</dbReference>
<dbReference type="AlphaFoldDB" id="A0A0U3E8T1"/>
<evidence type="ECO:0000256" key="4">
    <source>
        <dbReference type="ARBA" id="ARBA00023014"/>
    </source>
</evidence>
<keyword evidence="2" id="KW-0479">Metal-binding</keyword>
<keyword evidence="7" id="KW-1185">Reference proteome</keyword>
<keyword evidence="4" id="KW-0411">Iron-sulfur</keyword>
<keyword evidence="6" id="KW-0378">Hydrolase</keyword>
<evidence type="ECO:0000313" key="7">
    <source>
        <dbReference type="Proteomes" id="UP000067738"/>
    </source>
</evidence>
<evidence type="ECO:0000256" key="1">
    <source>
        <dbReference type="ARBA" id="ARBA00022485"/>
    </source>
</evidence>
<dbReference type="CDD" id="cd00056">
    <property type="entry name" value="ENDO3c"/>
    <property type="match status" value="1"/>
</dbReference>
<organism evidence="6 7">
    <name type="scientific">Methanobrevibacter millerae</name>
    <dbReference type="NCBI Taxonomy" id="230361"/>
    <lineage>
        <taxon>Archaea</taxon>
        <taxon>Methanobacteriati</taxon>
        <taxon>Methanobacteriota</taxon>
        <taxon>Methanomada group</taxon>
        <taxon>Methanobacteria</taxon>
        <taxon>Methanobacteriales</taxon>
        <taxon>Methanobacteriaceae</taxon>
        <taxon>Methanobrevibacter</taxon>
    </lineage>
</organism>
<reference evidence="6 7" key="1">
    <citation type="submission" date="2015-04" db="EMBL/GenBank/DDBJ databases">
        <title>The complete genome sequence of the rumen methanogen Methanobrevibacter millerae SM9.</title>
        <authorList>
            <person name="Leahy S.C."/>
            <person name="Kelly W.J."/>
            <person name="Pacheco D.M."/>
            <person name="Li D."/>
            <person name="Altermann E."/>
            <person name="Attwood G.T."/>
        </authorList>
    </citation>
    <scope>NUCLEOTIDE SEQUENCE [LARGE SCALE GENOMIC DNA]</scope>
    <source>
        <strain evidence="6 7">SM9</strain>
    </source>
</reference>
<dbReference type="PATRIC" id="fig|230361.4.peg.1649"/>
<dbReference type="Gene3D" id="1.10.1670.10">
    <property type="entry name" value="Helix-hairpin-Helix base-excision DNA repair enzymes (C-terminal)"/>
    <property type="match status" value="1"/>
</dbReference>
<dbReference type="SUPFAM" id="SSF48150">
    <property type="entry name" value="DNA-glycosylase"/>
    <property type="match status" value="1"/>
</dbReference>
<keyword evidence="3" id="KW-0408">Iron</keyword>
<dbReference type="GO" id="GO:0004519">
    <property type="term" value="F:endonuclease activity"/>
    <property type="evidence" value="ECO:0007669"/>
    <property type="project" value="UniProtKB-KW"/>
</dbReference>
<dbReference type="Proteomes" id="UP000067738">
    <property type="component" value="Chromosome"/>
</dbReference>
<gene>
    <name evidence="6" type="ORF">sm9_1592</name>
</gene>
<dbReference type="GO" id="GO:0046872">
    <property type="term" value="F:metal ion binding"/>
    <property type="evidence" value="ECO:0007669"/>
    <property type="project" value="UniProtKB-KW"/>
</dbReference>
<dbReference type="KEGG" id="mmil:sm9_1592"/>
<evidence type="ECO:0000256" key="2">
    <source>
        <dbReference type="ARBA" id="ARBA00022723"/>
    </source>
</evidence>
<dbReference type="InterPro" id="IPR011257">
    <property type="entry name" value="DNA_glycosylase"/>
</dbReference>
<accession>A0A0U3E8T1</accession>
<dbReference type="RefSeq" id="WP_058739598.1">
    <property type="nucleotide sequence ID" value="NZ_CP011266.1"/>
</dbReference>
<keyword evidence="1" id="KW-0004">4Fe-4S</keyword>
<keyword evidence="6" id="KW-0255">Endonuclease</keyword>
<dbReference type="EMBL" id="CP011266">
    <property type="protein sequence ID" value="ALT69360.1"/>
    <property type="molecule type" value="Genomic_DNA"/>
</dbReference>
<dbReference type="SMART" id="SM00478">
    <property type="entry name" value="ENDO3c"/>
    <property type="match status" value="1"/>
</dbReference>
<evidence type="ECO:0000256" key="3">
    <source>
        <dbReference type="ARBA" id="ARBA00023004"/>
    </source>
</evidence>
<proteinExistence type="predicted"/>
<dbReference type="OrthoDB" id="19248at2157"/>
<dbReference type="GO" id="GO:0051539">
    <property type="term" value="F:4 iron, 4 sulfur cluster binding"/>
    <property type="evidence" value="ECO:0007669"/>
    <property type="project" value="UniProtKB-KW"/>
</dbReference>
<feature type="domain" description="HhH-GPD" evidence="5">
    <location>
        <begin position="62"/>
        <end position="211"/>
    </location>
</feature>
<protein>
    <submittedName>
        <fullName evidence="6">Endonuclease III-related protein</fullName>
    </submittedName>
</protein>